<dbReference type="EMBL" id="BJLF01000007">
    <property type="protein sequence ID" value="GEA50897.1"/>
    <property type="molecule type" value="Genomic_DNA"/>
</dbReference>
<gene>
    <name evidence="3" type="ORF">VIN01S_17010</name>
</gene>
<reference evidence="3 4" key="1">
    <citation type="submission" date="2019-06" db="EMBL/GenBank/DDBJ databases">
        <title>Whole genome shotgun sequence of Vibrio inusitatus NBRC 102082.</title>
        <authorList>
            <person name="Hosoyama A."/>
            <person name="Uohara A."/>
            <person name="Ohji S."/>
            <person name="Ichikawa N."/>
        </authorList>
    </citation>
    <scope>NUCLEOTIDE SEQUENCE [LARGE SCALE GENOMIC DNA]</scope>
    <source>
        <strain evidence="3 4">NBRC 102082</strain>
    </source>
</reference>
<dbReference type="RefSeq" id="WP_141345243.1">
    <property type="nucleotide sequence ID" value="NZ_BJLF01000007.1"/>
</dbReference>
<name>A0A4Y3HV17_9VIBR</name>
<keyword evidence="2" id="KW-0418">Kinase</keyword>
<dbReference type="PANTHER" id="PTHR12149:SF8">
    <property type="entry name" value="PROTEIN-RIBULOSAMINE 3-KINASE"/>
    <property type="match status" value="1"/>
</dbReference>
<dbReference type="PANTHER" id="PTHR12149">
    <property type="entry name" value="FRUCTOSAMINE 3 KINASE-RELATED PROTEIN"/>
    <property type="match status" value="1"/>
</dbReference>
<evidence type="ECO:0000313" key="4">
    <source>
        <dbReference type="Proteomes" id="UP000318717"/>
    </source>
</evidence>
<sequence>MWQAITQQLSDVLMFEFKIEEKIRITSGDISESYMISDGEQRYFIKLNSKDFLNSFSAEVDNLNELRLSNTVATPEIVHFGSTKEASFLILNYLPTHPLSNHEASYQFGQDVARLHSWGDQQEYGFDNDNYIGATVQPNRWHKKWCQFFAEQRIGWQLQLLKEKGIEFGSLEEIIESVKFSLSNHHPKPALLHGDLWHGNCAESPFGPICYDPACYWGDRECDIAMTELFGGFPDAFYQGYKSIKPLLEGYEERKNIYNLYHVLNHCNLFGGHYLNDAQLRIDELIKQYA</sequence>
<dbReference type="SUPFAM" id="SSF56112">
    <property type="entry name" value="Protein kinase-like (PK-like)"/>
    <property type="match status" value="1"/>
</dbReference>
<dbReference type="Proteomes" id="UP000318717">
    <property type="component" value="Unassembled WGS sequence"/>
</dbReference>
<accession>A0A4Y3HV17</accession>
<evidence type="ECO:0008006" key="5">
    <source>
        <dbReference type="Google" id="ProtNLM"/>
    </source>
</evidence>
<dbReference type="AlphaFoldDB" id="A0A4Y3HV17"/>
<organism evidence="3 4">
    <name type="scientific">Vibrio inusitatus NBRC 102082</name>
    <dbReference type="NCBI Taxonomy" id="1219070"/>
    <lineage>
        <taxon>Bacteria</taxon>
        <taxon>Pseudomonadati</taxon>
        <taxon>Pseudomonadota</taxon>
        <taxon>Gammaproteobacteria</taxon>
        <taxon>Vibrionales</taxon>
        <taxon>Vibrionaceae</taxon>
        <taxon>Vibrio</taxon>
    </lineage>
</organism>
<dbReference type="OrthoDB" id="5291879at2"/>
<keyword evidence="4" id="KW-1185">Reference proteome</keyword>
<comment type="similarity">
    <text evidence="1 2">Belongs to the fructosamine kinase family.</text>
</comment>
<dbReference type="Gene3D" id="3.90.1200.10">
    <property type="match status" value="1"/>
</dbReference>
<evidence type="ECO:0000256" key="1">
    <source>
        <dbReference type="ARBA" id="ARBA00009460"/>
    </source>
</evidence>
<dbReference type="InterPro" id="IPR016477">
    <property type="entry name" value="Fructo-/Ketosamine-3-kinase"/>
</dbReference>
<evidence type="ECO:0000313" key="3">
    <source>
        <dbReference type="EMBL" id="GEA50897.1"/>
    </source>
</evidence>
<dbReference type="PIRSF" id="PIRSF006221">
    <property type="entry name" value="Ketosamine-3-kinase"/>
    <property type="match status" value="1"/>
</dbReference>
<dbReference type="Gene3D" id="3.30.200.20">
    <property type="entry name" value="Phosphorylase Kinase, domain 1"/>
    <property type="match status" value="1"/>
</dbReference>
<dbReference type="GO" id="GO:0016301">
    <property type="term" value="F:kinase activity"/>
    <property type="evidence" value="ECO:0007669"/>
    <property type="project" value="UniProtKB-UniRule"/>
</dbReference>
<evidence type="ECO:0000256" key="2">
    <source>
        <dbReference type="PIRNR" id="PIRNR006221"/>
    </source>
</evidence>
<keyword evidence="2" id="KW-0808">Transferase</keyword>
<dbReference type="Pfam" id="PF03881">
    <property type="entry name" value="Fructosamin_kin"/>
    <property type="match status" value="1"/>
</dbReference>
<dbReference type="InterPro" id="IPR011009">
    <property type="entry name" value="Kinase-like_dom_sf"/>
</dbReference>
<proteinExistence type="inferred from homology"/>
<protein>
    <recommendedName>
        <fullName evidence="5">Fructosamine kinase family protein</fullName>
    </recommendedName>
</protein>
<comment type="caution">
    <text evidence="3">The sequence shown here is derived from an EMBL/GenBank/DDBJ whole genome shotgun (WGS) entry which is preliminary data.</text>
</comment>